<dbReference type="InParanoid" id="A0A7F5R4V9"/>
<dbReference type="GeneID" id="108735006"/>
<dbReference type="KEGG" id="apln:108735006"/>
<dbReference type="InterPro" id="IPR031732">
    <property type="entry name" value="DUF4729"/>
</dbReference>
<dbReference type="Pfam" id="PF15866">
    <property type="entry name" value="DUF4729"/>
    <property type="match status" value="1"/>
</dbReference>
<feature type="domain" description="DUF4729" evidence="1">
    <location>
        <begin position="125"/>
        <end position="271"/>
    </location>
</feature>
<accession>A0A7F5R4V9</accession>
<evidence type="ECO:0000313" key="3">
    <source>
        <dbReference type="RefSeq" id="XP_025830559.1"/>
    </source>
</evidence>
<name>A0A7F5R4V9_AGRPL</name>
<keyword evidence="2" id="KW-1185">Reference proteome</keyword>
<protein>
    <submittedName>
        <fullName evidence="3">Uncharacterized protein LOC108735006 isoform X1</fullName>
    </submittedName>
</protein>
<evidence type="ECO:0000259" key="1">
    <source>
        <dbReference type="Pfam" id="PF15866"/>
    </source>
</evidence>
<reference evidence="3" key="1">
    <citation type="submission" date="2025-08" db="UniProtKB">
        <authorList>
            <consortium name="RefSeq"/>
        </authorList>
    </citation>
    <scope>IDENTIFICATION</scope>
    <source>
        <tissue evidence="3">Entire body</tissue>
    </source>
</reference>
<dbReference type="RefSeq" id="XP_025830559.1">
    <property type="nucleotide sequence ID" value="XM_025974774.1"/>
</dbReference>
<proteinExistence type="predicted"/>
<dbReference type="Proteomes" id="UP000192223">
    <property type="component" value="Unplaced"/>
</dbReference>
<organism evidence="2 3">
    <name type="scientific">Agrilus planipennis</name>
    <name type="common">Emerald ash borer</name>
    <name type="synonym">Agrilus marcopoli</name>
    <dbReference type="NCBI Taxonomy" id="224129"/>
    <lineage>
        <taxon>Eukaryota</taxon>
        <taxon>Metazoa</taxon>
        <taxon>Ecdysozoa</taxon>
        <taxon>Arthropoda</taxon>
        <taxon>Hexapoda</taxon>
        <taxon>Insecta</taxon>
        <taxon>Pterygota</taxon>
        <taxon>Neoptera</taxon>
        <taxon>Endopterygota</taxon>
        <taxon>Coleoptera</taxon>
        <taxon>Polyphaga</taxon>
        <taxon>Elateriformia</taxon>
        <taxon>Buprestoidea</taxon>
        <taxon>Buprestidae</taxon>
        <taxon>Agrilinae</taxon>
        <taxon>Agrilus</taxon>
    </lineage>
</organism>
<dbReference type="OrthoDB" id="6762376at2759"/>
<evidence type="ECO:0000313" key="2">
    <source>
        <dbReference type="Proteomes" id="UP000192223"/>
    </source>
</evidence>
<gene>
    <name evidence="3" type="primary">LOC108735006</name>
</gene>
<sequence>MSGCSSETYSIHPYYICGICMDKFPTACLYTCDRGHLVCSRCYKQEYYIGKERKCPYKHCNCWMSKVSKPSEDCLTGLKKMFPCPWEISLCKKILDDPKTSISSLGRMGDSQQSLTSLSRKPVCCPYFSCNKTIAVTTFYDHFRYEHPSVTFLDTKFEIRNGLNFRLEDIHYNERHCILLINILNDKQQNKCTSKIAESRGVIASLKPALLVMAIRIHCFDSLDERDNFSSGDADDDSSSIYDPHACTPDDRILIWIASNIATKYSYTLAVSTLCNEIRLKYFGPMLTFNEDPLKMCSEGRGLILSNFHMKGMTENGTKPLVMDIIIHDTIENDEGISDTCSCPEECASSEEIIDFY</sequence>
<dbReference type="AlphaFoldDB" id="A0A7F5R4V9"/>